<dbReference type="Proteomes" id="UP000009328">
    <property type="component" value="Unassembled WGS sequence"/>
</dbReference>
<protein>
    <recommendedName>
        <fullName evidence="2">GAF domain-containing protein</fullName>
    </recommendedName>
</protein>
<feature type="domain" description="GAF" evidence="2">
    <location>
        <begin position="65"/>
        <end position="171"/>
    </location>
</feature>
<dbReference type="STRING" id="1206466.K0KL18"/>
<dbReference type="InParanoid" id="K0KL18"/>
<dbReference type="InterPro" id="IPR029016">
    <property type="entry name" value="GAF-like_dom_sf"/>
</dbReference>
<organism evidence="3 4">
    <name type="scientific">Wickerhamomyces ciferrii (strain ATCC 14091 / BCRC 22168 / CBS 111 / JCM 3599 / NBRC 0793 / NRRL Y-1031 F-60-10)</name>
    <name type="common">Yeast</name>
    <name type="synonym">Pichia ciferrii</name>
    <dbReference type="NCBI Taxonomy" id="1206466"/>
    <lineage>
        <taxon>Eukaryota</taxon>
        <taxon>Fungi</taxon>
        <taxon>Dikarya</taxon>
        <taxon>Ascomycota</taxon>
        <taxon>Saccharomycotina</taxon>
        <taxon>Saccharomycetes</taxon>
        <taxon>Phaffomycetales</taxon>
        <taxon>Wickerhamomycetaceae</taxon>
        <taxon>Wickerhamomyces</taxon>
    </lineage>
</organism>
<evidence type="ECO:0000313" key="3">
    <source>
        <dbReference type="EMBL" id="CCH43696.1"/>
    </source>
</evidence>
<dbReference type="InterPro" id="IPR003018">
    <property type="entry name" value="GAF"/>
</dbReference>
<accession>K0KL18</accession>
<dbReference type="Gene3D" id="3.30.450.40">
    <property type="match status" value="1"/>
</dbReference>
<dbReference type="PANTHER" id="PTHR21021:SF15">
    <property type="entry name" value="FREE METHIONINE-R-SULFOXIDE REDUCTASE"/>
    <property type="match status" value="1"/>
</dbReference>
<evidence type="ECO:0000256" key="1">
    <source>
        <dbReference type="ARBA" id="ARBA00038454"/>
    </source>
</evidence>
<dbReference type="FunCoup" id="K0KL18">
    <property type="interactions" value="84"/>
</dbReference>
<dbReference type="FunFam" id="3.30.450.40:FF:000008">
    <property type="entry name" value="GAF domain-containing proteins"/>
    <property type="match status" value="1"/>
</dbReference>
<name>K0KL18_WICCF</name>
<dbReference type="eggNOG" id="ENOG502RXXR">
    <property type="taxonomic scope" value="Eukaryota"/>
</dbReference>
<dbReference type="HOGENOM" id="CLU_077738_1_1_1"/>
<dbReference type="Pfam" id="PF13185">
    <property type="entry name" value="GAF_2"/>
    <property type="match status" value="1"/>
</dbReference>
<dbReference type="GO" id="GO:0005829">
    <property type="term" value="C:cytosol"/>
    <property type="evidence" value="ECO:0007669"/>
    <property type="project" value="TreeGrafter"/>
</dbReference>
<dbReference type="AlphaFoldDB" id="K0KL18"/>
<dbReference type="GO" id="GO:0033745">
    <property type="term" value="F:L-methionine-(R)-S-oxide reductase activity"/>
    <property type="evidence" value="ECO:0007669"/>
    <property type="project" value="TreeGrafter"/>
</dbReference>
<dbReference type="PANTHER" id="PTHR21021">
    <property type="entry name" value="GAF/PUTATIVE CYTOSKELETAL PROTEIN"/>
    <property type="match status" value="1"/>
</dbReference>
<dbReference type="InterPro" id="IPR051330">
    <property type="entry name" value="Phosphatase_reg/MetRdx"/>
</dbReference>
<evidence type="ECO:0000259" key="2">
    <source>
        <dbReference type="Pfam" id="PF13185"/>
    </source>
</evidence>
<comment type="caution">
    <text evidence="3">The sequence shown here is derived from an EMBL/GenBank/DDBJ whole genome shotgun (WGS) entry which is preliminary data.</text>
</comment>
<proteinExistence type="inferred from homology"/>
<evidence type="ECO:0000313" key="4">
    <source>
        <dbReference type="Proteomes" id="UP000009328"/>
    </source>
</evidence>
<sequence length="179" mass="19653">MGEDQHHADYSNFTSSSKQETLETVTLSYEALSQDLTNWVANLSNASSLIWHAYHSLKIPVNWTGFYVVDPEDPSQLILGPFQGKVACQTIKIGKGVCGIAAQTEKTQVVPNVEEFPGHIACDGETKSEIVVPIVGKDGKLRGVIDIDGLVLGAFDEVDQKELEKLAQLIADGNKWYEY</sequence>
<dbReference type="SUPFAM" id="SSF55781">
    <property type="entry name" value="GAF domain-like"/>
    <property type="match status" value="1"/>
</dbReference>
<dbReference type="EMBL" id="CAIF01000088">
    <property type="protein sequence ID" value="CCH43696.1"/>
    <property type="molecule type" value="Genomic_DNA"/>
</dbReference>
<gene>
    <name evidence="3" type="ORF">BN7_3250</name>
</gene>
<keyword evidence="4" id="KW-1185">Reference proteome</keyword>
<reference evidence="3 4" key="1">
    <citation type="journal article" date="2012" name="Eukaryot. Cell">
        <title>Draft genome sequence of Wickerhamomyces ciferrii NRRL Y-1031 F-60-10.</title>
        <authorList>
            <person name="Schneider J."/>
            <person name="Andrea H."/>
            <person name="Blom J."/>
            <person name="Jaenicke S."/>
            <person name="Ruckert C."/>
            <person name="Schorsch C."/>
            <person name="Szczepanowski R."/>
            <person name="Farwick M."/>
            <person name="Goesmann A."/>
            <person name="Puhler A."/>
            <person name="Schaffer S."/>
            <person name="Tauch A."/>
            <person name="Kohler T."/>
            <person name="Brinkrolf K."/>
        </authorList>
    </citation>
    <scope>NUCLEOTIDE SEQUENCE [LARGE SCALE GENOMIC DNA]</scope>
    <source>
        <strain evidence="4">ATCC 14091 / BCRC 22168 / CBS 111 / JCM 3599 / NBRC 0793 / NRRL Y-1031 F-60-10</strain>
    </source>
</reference>
<comment type="similarity">
    <text evidence="1">Belongs to the free Met sulfoxide reductase family.</text>
</comment>